<dbReference type="EMBL" id="JANPWB010000010">
    <property type="protein sequence ID" value="KAJ1138352.1"/>
    <property type="molecule type" value="Genomic_DNA"/>
</dbReference>
<evidence type="ECO:0000313" key="1">
    <source>
        <dbReference type="EMBL" id="KAJ1138352.1"/>
    </source>
</evidence>
<comment type="caution">
    <text evidence="1">The sequence shown here is derived from an EMBL/GenBank/DDBJ whole genome shotgun (WGS) entry which is preliminary data.</text>
</comment>
<organism evidence="1 2">
    <name type="scientific">Pleurodeles waltl</name>
    <name type="common">Iberian ribbed newt</name>
    <dbReference type="NCBI Taxonomy" id="8319"/>
    <lineage>
        <taxon>Eukaryota</taxon>
        <taxon>Metazoa</taxon>
        <taxon>Chordata</taxon>
        <taxon>Craniata</taxon>
        <taxon>Vertebrata</taxon>
        <taxon>Euteleostomi</taxon>
        <taxon>Amphibia</taxon>
        <taxon>Batrachia</taxon>
        <taxon>Caudata</taxon>
        <taxon>Salamandroidea</taxon>
        <taxon>Salamandridae</taxon>
        <taxon>Pleurodelinae</taxon>
        <taxon>Pleurodeles</taxon>
    </lineage>
</organism>
<name>A0AAV7QFN3_PLEWA</name>
<sequence>MTDYAQGTTIHSILHEISAVGRRLEGMDSMMDSLVEETKPLDIAGFQSQVTSLGQWVTTVEAQAVFAQIETKSSCISAVSSLTWRTGVAGTMSSFLDTQKRRRSRRPVLPEGDLTQAHWSDFRPPPLEFRRAHRLGPKWLDGDNRPRPITACLLRQTQARQKARTHGPFRMNKQRIRMNADFSKETSECRKAFLAL</sequence>
<dbReference type="AlphaFoldDB" id="A0AAV7QFN3"/>
<accession>A0AAV7QFN3</accession>
<evidence type="ECO:0000313" key="2">
    <source>
        <dbReference type="Proteomes" id="UP001066276"/>
    </source>
</evidence>
<gene>
    <name evidence="1" type="ORF">NDU88_004739</name>
</gene>
<reference evidence="1" key="1">
    <citation type="journal article" date="2022" name="bioRxiv">
        <title>Sequencing and chromosome-scale assembly of the giantPleurodeles waltlgenome.</title>
        <authorList>
            <person name="Brown T."/>
            <person name="Elewa A."/>
            <person name="Iarovenko S."/>
            <person name="Subramanian E."/>
            <person name="Araus A.J."/>
            <person name="Petzold A."/>
            <person name="Susuki M."/>
            <person name="Suzuki K.-i.T."/>
            <person name="Hayashi T."/>
            <person name="Toyoda A."/>
            <person name="Oliveira C."/>
            <person name="Osipova E."/>
            <person name="Leigh N.D."/>
            <person name="Simon A."/>
            <person name="Yun M.H."/>
        </authorList>
    </citation>
    <scope>NUCLEOTIDE SEQUENCE</scope>
    <source>
        <strain evidence="1">20211129_DDA</strain>
        <tissue evidence="1">Liver</tissue>
    </source>
</reference>
<keyword evidence="2" id="KW-1185">Reference proteome</keyword>
<protein>
    <submittedName>
        <fullName evidence="1">Uncharacterized protein</fullName>
    </submittedName>
</protein>
<proteinExistence type="predicted"/>
<dbReference type="Proteomes" id="UP001066276">
    <property type="component" value="Chromosome 6"/>
</dbReference>